<name>K9EFM8_9ACTO</name>
<dbReference type="EMBL" id="AGWL01000003">
    <property type="protein sequence ID" value="EKU95433.1"/>
    <property type="molecule type" value="Genomic_DNA"/>
</dbReference>
<dbReference type="AlphaFoldDB" id="K9EFM8"/>
<dbReference type="Proteomes" id="UP000009888">
    <property type="component" value="Unassembled WGS sequence"/>
</dbReference>
<proteinExistence type="predicted"/>
<sequence length="373" mass="39842">MKLNRYWAIASQSVELEERPVQIDGQLAQADGQPVEISRWGWSANSRDEAAKVARARAAQAAARLATQPAAQAAAPASAQEATRAMAQQIADSEAPPREQILKEFSVSNSAGSDTRPAASSSQPAPDAVSSAQPAPNAAMPAGPSPIAATPYAALLRSPEGYLVLATESMIVLDLDVPGVDVSATEELGFINMVFGGTALTRGAEDRPRTELEAPARSRIESFARLNDAWCTRLYRTLTGLRVIVAGAQGTRAGGPQAQMVLRALGADPQDIAETNRRGHYRVRLTAMPERLGMGEPPAQWPFTDPSFDQYQEGLAEEANVWLEDYTAESKLACAAQFIAEFGRPLSEIAGPDVHLVELHDRLANASESYPLA</sequence>
<feature type="region of interest" description="Disordered" evidence="1">
    <location>
        <begin position="75"/>
        <end position="142"/>
    </location>
</feature>
<dbReference type="RefSeq" id="WP_007001004.1">
    <property type="nucleotide sequence ID" value="NZ_JH992955.1"/>
</dbReference>
<comment type="caution">
    <text evidence="2">The sequence shown here is derived from an EMBL/GenBank/DDBJ whole genome shotgun (WGS) entry which is preliminary data.</text>
</comment>
<evidence type="ECO:0000313" key="3">
    <source>
        <dbReference type="Proteomes" id="UP000009888"/>
    </source>
</evidence>
<reference evidence="2 3" key="1">
    <citation type="submission" date="2012-09" db="EMBL/GenBank/DDBJ databases">
        <title>The Genome Sequence of Actinobaculum massiliae ACS-171-V-COL2.</title>
        <authorList>
            <consortium name="The Broad Institute Genome Sequencing Platform"/>
            <person name="Earl A."/>
            <person name="Ward D."/>
            <person name="Feldgarden M."/>
            <person name="Gevers D."/>
            <person name="Saerens B."/>
            <person name="Vaneechoutte M."/>
            <person name="Walker B."/>
            <person name="Young S.K."/>
            <person name="Zeng Q."/>
            <person name="Gargeya S."/>
            <person name="Fitzgerald M."/>
            <person name="Haas B."/>
            <person name="Abouelleil A."/>
            <person name="Alvarado L."/>
            <person name="Arachchi H.M."/>
            <person name="Berlin A."/>
            <person name="Chapman S.B."/>
            <person name="Goldberg J."/>
            <person name="Griggs A."/>
            <person name="Gujja S."/>
            <person name="Hansen M."/>
            <person name="Howarth C."/>
            <person name="Imamovic A."/>
            <person name="Larimer J."/>
            <person name="McCowen C."/>
            <person name="Montmayeur A."/>
            <person name="Murphy C."/>
            <person name="Neiman D."/>
            <person name="Pearson M."/>
            <person name="Priest M."/>
            <person name="Roberts A."/>
            <person name="Saif S."/>
            <person name="Shea T."/>
            <person name="Sisk P."/>
            <person name="Sykes S."/>
            <person name="Wortman J."/>
            <person name="Nusbaum C."/>
            <person name="Birren B."/>
        </authorList>
    </citation>
    <scope>NUCLEOTIDE SEQUENCE [LARGE SCALE GENOMIC DNA]</scope>
    <source>
        <strain evidence="3">ACS-171-V-Col2</strain>
    </source>
</reference>
<organism evidence="2 3">
    <name type="scientific">Actinobaculum massiliense ACS-171-V-Col2</name>
    <dbReference type="NCBI Taxonomy" id="883066"/>
    <lineage>
        <taxon>Bacteria</taxon>
        <taxon>Bacillati</taxon>
        <taxon>Actinomycetota</taxon>
        <taxon>Actinomycetes</taxon>
        <taxon>Actinomycetales</taxon>
        <taxon>Actinomycetaceae</taxon>
        <taxon>Actinobaculum</taxon>
    </lineage>
</organism>
<keyword evidence="3" id="KW-1185">Reference proteome</keyword>
<dbReference type="PATRIC" id="fig|883066.3.peg.826"/>
<gene>
    <name evidence="2" type="ORF">HMPREF9233_00798</name>
</gene>
<feature type="compositionally biased region" description="Low complexity" evidence="1">
    <location>
        <begin position="117"/>
        <end position="136"/>
    </location>
</feature>
<dbReference type="HOGENOM" id="CLU_741097_0_0_11"/>
<protein>
    <submittedName>
        <fullName evidence="2">Uncharacterized protein</fullName>
    </submittedName>
</protein>
<evidence type="ECO:0000313" key="2">
    <source>
        <dbReference type="EMBL" id="EKU95433.1"/>
    </source>
</evidence>
<evidence type="ECO:0000256" key="1">
    <source>
        <dbReference type="SAM" id="MobiDB-lite"/>
    </source>
</evidence>
<accession>K9EFM8</accession>
<feature type="compositionally biased region" description="Low complexity" evidence="1">
    <location>
        <begin position="75"/>
        <end position="85"/>
    </location>
</feature>